<dbReference type="Pfam" id="PF04075">
    <property type="entry name" value="F420H2_quin_red"/>
    <property type="match status" value="1"/>
</dbReference>
<dbReference type="Proteomes" id="UP000050874">
    <property type="component" value="Unassembled WGS sequence"/>
</dbReference>
<evidence type="ECO:0008006" key="5">
    <source>
        <dbReference type="Google" id="ProtNLM"/>
    </source>
</evidence>
<evidence type="ECO:0000256" key="2">
    <source>
        <dbReference type="ARBA" id="ARBA00049106"/>
    </source>
</evidence>
<dbReference type="GO" id="GO:0016491">
    <property type="term" value="F:oxidoreductase activity"/>
    <property type="evidence" value="ECO:0007669"/>
    <property type="project" value="InterPro"/>
</dbReference>
<dbReference type="InterPro" id="IPR012349">
    <property type="entry name" value="Split_barrel_FMN-bd"/>
</dbReference>
<comment type="catalytic activity">
    <reaction evidence="2">
        <text>oxidized coenzyme F420-(gamma-L-Glu)(n) + a quinol + H(+) = reduced coenzyme F420-(gamma-L-Glu)(n) + a quinone</text>
        <dbReference type="Rhea" id="RHEA:39663"/>
        <dbReference type="Rhea" id="RHEA-COMP:12939"/>
        <dbReference type="Rhea" id="RHEA-COMP:14378"/>
        <dbReference type="ChEBI" id="CHEBI:15378"/>
        <dbReference type="ChEBI" id="CHEBI:24646"/>
        <dbReference type="ChEBI" id="CHEBI:132124"/>
        <dbReference type="ChEBI" id="CHEBI:133980"/>
        <dbReference type="ChEBI" id="CHEBI:139511"/>
    </reaction>
</comment>
<dbReference type="GO" id="GO:0070967">
    <property type="term" value="F:coenzyme F420 binding"/>
    <property type="evidence" value="ECO:0007669"/>
    <property type="project" value="TreeGrafter"/>
</dbReference>
<dbReference type="GO" id="GO:0005886">
    <property type="term" value="C:plasma membrane"/>
    <property type="evidence" value="ECO:0007669"/>
    <property type="project" value="TreeGrafter"/>
</dbReference>
<evidence type="ECO:0000313" key="4">
    <source>
        <dbReference type="Proteomes" id="UP000050874"/>
    </source>
</evidence>
<comment type="similarity">
    <text evidence="1">Belongs to the F420H(2)-dependent quinone reductase family.</text>
</comment>
<accession>A0A0R2PI38</accession>
<dbReference type="NCBIfam" id="TIGR00026">
    <property type="entry name" value="hi_GC_TIGR00026"/>
    <property type="match status" value="1"/>
</dbReference>
<protein>
    <recommendedName>
        <fullName evidence="5">Nitroreductase</fullName>
    </recommendedName>
</protein>
<dbReference type="AlphaFoldDB" id="A0A0R2PI38"/>
<name>A0A0R2PI38_9GAMM</name>
<gene>
    <name evidence="3" type="ORF">ABR63_08480</name>
</gene>
<reference evidence="4" key="1">
    <citation type="submission" date="2015-10" db="EMBL/GenBank/DDBJ databases">
        <title>Metagenome-Assembled Genomes uncover a global brackish microbiome.</title>
        <authorList>
            <person name="Hugerth L.W."/>
            <person name="Larsson J."/>
            <person name="Alneberg J."/>
            <person name="Lindh M.V."/>
            <person name="Legrand C."/>
            <person name="Pinhassi J."/>
            <person name="Andersson A."/>
        </authorList>
    </citation>
    <scope>NUCLEOTIDE SEQUENCE [LARGE SCALE GENOMIC DNA]</scope>
</reference>
<evidence type="ECO:0000256" key="1">
    <source>
        <dbReference type="ARBA" id="ARBA00008710"/>
    </source>
</evidence>
<dbReference type="PANTHER" id="PTHR39428:SF3">
    <property type="entry name" value="DEAZAFLAVIN-DEPENDENT NITROREDUCTASE"/>
    <property type="match status" value="1"/>
</dbReference>
<dbReference type="InterPro" id="IPR004378">
    <property type="entry name" value="F420H2_quin_Rdtase"/>
</dbReference>
<comment type="caution">
    <text evidence="3">The sequence shown here is derived from an EMBL/GenBank/DDBJ whole genome shotgun (WGS) entry which is preliminary data.</text>
</comment>
<proteinExistence type="inferred from homology"/>
<organism evidence="3 4">
    <name type="scientific">SAR86 cluster bacterium BACL1 MAG-120920-bin57</name>
    <dbReference type="NCBI Taxonomy" id="1655571"/>
    <lineage>
        <taxon>Bacteria</taxon>
        <taxon>Pseudomonadati</taxon>
        <taxon>Pseudomonadota</taxon>
        <taxon>Gammaproteobacteria</taxon>
        <taxon>SAR86 cluster</taxon>
    </lineage>
</organism>
<dbReference type="Gene3D" id="2.30.110.10">
    <property type="entry name" value="Electron Transport, Fmn-binding Protein, Chain A"/>
    <property type="match status" value="1"/>
</dbReference>
<evidence type="ECO:0000313" key="3">
    <source>
        <dbReference type="EMBL" id="KRO37631.1"/>
    </source>
</evidence>
<dbReference type="PANTHER" id="PTHR39428">
    <property type="entry name" value="F420H(2)-DEPENDENT QUINONE REDUCTASE RV1261C"/>
    <property type="match status" value="1"/>
</dbReference>
<sequence>MTQEKYTIKQAITAKRIIKYFAKFQARVFLLSNGKLWNKWPGGFPIMVVRTKGAKTNKIRNIPLIHVHVDGLPVLVASLGGMPKNPSWYYNIKAHPELKISTIHDSGNYIAEEVSKEKKEELWPIICSIYPDYATYQNNTAREIPVFLCIKI</sequence>
<dbReference type="EMBL" id="LIAV01000397">
    <property type="protein sequence ID" value="KRO37631.1"/>
    <property type="molecule type" value="Genomic_DNA"/>
</dbReference>